<organism evidence="1 2">
    <name type="scientific">Stomoxys calcitrans</name>
    <name type="common">Stable fly</name>
    <name type="synonym">Conops calcitrans</name>
    <dbReference type="NCBI Taxonomy" id="35570"/>
    <lineage>
        <taxon>Eukaryota</taxon>
        <taxon>Metazoa</taxon>
        <taxon>Ecdysozoa</taxon>
        <taxon>Arthropoda</taxon>
        <taxon>Hexapoda</taxon>
        <taxon>Insecta</taxon>
        <taxon>Pterygota</taxon>
        <taxon>Neoptera</taxon>
        <taxon>Endopterygota</taxon>
        <taxon>Diptera</taxon>
        <taxon>Brachycera</taxon>
        <taxon>Muscomorpha</taxon>
        <taxon>Muscoidea</taxon>
        <taxon>Muscidae</taxon>
        <taxon>Stomoxys</taxon>
    </lineage>
</organism>
<dbReference type="OrthoDB" id="28245at2759"/>
<dbReference type="PANTHER" id="PTHR12254">
    <property type="entry name" value="ENHANCER OF SPLIT MALPHA PROTEIN"/>
    <property type="match status" value="1"/>
</dbReference>
<dbReference type="Pfam" id="PF15952">
    <property type="entry name" value="ESM4"/>
    <property type="match status" value="1"/>
</dbReference>
<dbReference type="EnsemblMetazoa" id="SCAU010092-RA">
    <property type="protein sequence ID" value="SCAU010092-PA"/>
    <property type="gene ID" value="SCAU010092"/>
</dbReference>
<dbReference type="KEGG" id="scac:106083150"/>
<gene>
    <name evidence="1" type="primary">106083150</name>
</gene>
<evidence type="ECO:0000313" key="2">
    <source>
        <dbReference type="Proteomes" id="UP000095300"/>
    </source>
</evidence>
<dbReference type="InterPro" id="IPR029686">
    <property type="entry name" value="Malpha/m4/m2"/>
</dbReference>
<reference evidence="1" key="1">
    <citation type="submission" date="2020-05" db="UniProtKB">
        <authorList>
            <consortium name="EnsemblMetazoa"/>
        </authorList>
    </citation>
    <scope>IDENTIFICATION</scope>
    <source>
        <strain evidence="1">USDA</strain>
    </source>
</reference>
<dbReference type="AlphaFoldDB" id="A0A1I8PQ81"/>
<name>A0A1I8PQ81_STOCA</name>
<dbReference type="GO" id="GO:0007423">
    <property type="term" value="P:sensory organ development"/>
    <property type="evidence" value="ECO:0007669"/>
    <property type="project" value="InterPro"/>
</dbReference>
<accession>A0A1I8PQ81</accession>
<proteinExistence type="predicted"/>
<evidence type="ECO:0000313" key="1">
    <source>
        <dbReference type="EnsemblMetazoa" id="SCAU010092-PA"/>
    </source>
</evidence>
<dbReference type="PANTHER" id="PTHR12254:SF0">
    <property type="entry name" value="BARBU-RELATED"/>
    <property type="match status" value="1"/>
</dbReference>
<protein>
    <submittedName>
        <fullName evidence="1">Uncharacterized protein</fullName>
    </submittedName>
</protein>
<dbReference type="GO" id="GO:0007219">
    <property type="term" value="P:Notch signaling pathway"/>
    <property type="evidence" value="ECO:0007669"/>
    <property type="project" value="InterPro"/>
</dbReference>
<sequence length="158" mass="18236">MNLSNKKVSLSIKKLMKQLFKRHKYRKGANVKHCNKKDNKESMMPLASRLDGSHYIDLKSENNESFCTSENNYTISLHTNEVSLLSTDYTICDYLFPQQPYELEDFDISILTTIPVHFLHTQTGAFFWTSESELPPDNDLVEPLACSTYNQLACVQYP</sequence>
<dbReference type="VEuPathDB" id="VectorBase:SCAU010092"/>
<dbReference type="Proteomes" id="UP000095300">
    <property type="component" value="Unassembled WGS sequence"/>
</dbReference>
<keyword evidence="2" id="KW-1185">Reference proteome</keyword>